<comment type="similarity">
    <text evidence="1">Belongs to the alkB family.</text>
</comment>
<feature type="region of interest" description="Disordered" evidence="2">
    <location>
        <begin position="95"/>
        <end position="131"/>
    </location>
</feature>
<dbReference type="AlphaFoldDB" id="A0A8J5LL41"/>
<evidence type="ECO:0000313" key="4">
    <source>
        <dbReference type="Proteomes" id="UP000734854"/>
    </source>
</evidence>
<dbReference type="EMBL" id="JACMSC010000007">
    <property type="protein sequence ID" value="KAG6516783.1"/>
    <property type="molecule type" value="Genomic_DNA"/>
</dbReference>
<evidence type="ECO:0000313" key="3">
    <source>
        <dbReference type="EMBL" id="KAG6516783.1"/>
    </source>
</evidence>
<dbReference type="PANTHER" id="PTHR31447:SF2">
    <property type="entry name" value="RNA DEMETHYLASE ALKBH10B"/>
    <property type="match status" value="1"/>
</dbReference>
<organism evidence="3 4">
    <name type="scientific">Zingiber officinale</name>
    <name type="common">Ginger</name>
    <name type="synonym">Amomum zingiber</name>
    <dbReference type="NCBI Taxonomy" id="94328"/>
    <lineage>
        <taxon>Eukaryota</taxon>
        <taxon>Viridiplantae</taxon>
        <taxon>Streptophyta</taxon>
        <taxon>Embryophyta</taxon>
        <taxon>Tracheophyta</taxon>
        <taxon>Spermatophyta</taxon>
        <taxon>Magnoliopsida</taxon>
        <taxon>Liliopsida</taxon>
        <taxon>Zingiberales</taxon>
        <taxon>Zingiberaceae</taxon>
        <taxon>Zingiber</taxon>
    </lineage>
</organism>
<feature type="region of interest" description="Disordered" evidence="2">
    <location>
        <begin position="260"/>
        <end position="281"/>
    </location>
</feature>
<dbReference type="InterPro" id="IPR037151">
    <property type="entry name" value="AlkB-like_sf"/>
</dbReference>
<dbReference type="GO" id="GO:0032451">
    <property type="term" value="F:demethylase activity"/>
    <property type="evidence" value="ECO:0007669"/>
    <property type="project" value="InterPro"/>
</dbReference>
<evidence type="ECO:0000256" key="2">
    <source>
        <dbReference type="SAM" id="MobiDB-lite"/>
    </source>
</evidence>
<dbReference type="GO" id="GO:0006402">
    <property type="term" value="P:mRNA catabolic process"/>
    <property type="evidence" value="ECO:0007669"/>
    <property type="project" value="InterPro"/>
</dbReference>
<protein>
    <recommendedName>
        <fullName evidence="5">Fe2OG dioxygenase domain-containing protein</fullName>
    </recommendedName>
</protein>
<accession>A0A8J5LL41</accession>
<dbReference type="InterPro" id="IPR044842">
    <property type="entry name" value="ALKBH9B/ALKBH10B-like"/>
</dbReference>
<comment type="caution">
    <text evidence="3">The sequence shown here is derived from an EMBL/GenBank/DDBJ whole genome shotgun (WGS) entry which is preliminary data.</text>
</comment>
<proteinExistence type="inferred from homology"/>
<dbReference type="GO" id="GO:0003729">
    <property type="term" value="F:mRNA binding"/>
    <property type="evidence" value="ECO:0007669"/>
    <property type="project" value="InterPro"/>
</dbReference>
<dbReference type="Gene3D" id="2.60.120.590">
    <property type="entry name" value="Alpha-ketoglutarate-dependent dioxygenase AlkB-like"/>
    <property type="match status" value="1"/>
</dbReference>
<name>A0A8J5LL41_ZINOF</name>
<keyword evidence="4" id="KW-1185">Reference proteome</keyword>
<sequence>MAKVVPVPEVYARDQMISWFRSEFAAANAIIDAFCSHLAQKDGGEEYESVFAALHCRRLNWIPVLHNQKYFPIDEISFEIRLLEANRDTARERLRLPPAQSEETINFWESDSPPAENEIPSPEEQASGEAVEGSIEVAGIGEDGAATADASSGGNSEQTSPEAEAIKVAFTEEAPAEEEPSYKAVGKSIEIAGIEKDAAATADPSLGGNSERTPADAEVINAAFTEEEPSDEAVGESDEVAGIEEDSPCGAKCSLQIQNGVEDGDATGGSQEPTSAVDISANDGDFSARLERIKLSKGFVAKESVKGHMASSISTHFLFRDAVKDDPCFFCQVNVVKGLKMYEGIFTDSELPDLVQFINGLRHAGRRGELSGETFIFFNKQMKGNKREIIQFGVPLFQPTTEGESTTEPIPPELQNIIDHLVLWHIIPDNKKPNSCIINFFDEGDYSQPYFKPPHLENPILTLVLSETTMAFGRSLISDPEGNYKGSLILTLNEGALIAMRGNSADMARHAVCASPNKRMTVTFVKVKTAAHSLYSPTASRANQAMIWWRPECSLPQPTMPMPGVIAYGPQAMIPLQAPAAVMVAQPGGEVVLTTSRRNSPPHNGTGVFLPWATVGPKKYTKHLPPRIQKRRQSFFPSSLEAQA</sequence>
<dbReference type="Proteomes" id="UP000734854">
    <property type="component" value="Unassembled WGS sequence"/>
</dbReference>
<dbReference type="SUPFAM" id="SSF51197">
    <property type="entry name" value="Clavaminate synthase-like"/>
    <property type="match status" value="1"/>
</dbReference>
<evidence type="ECO:0000256" key="1">
    <source>
        <dbReference type="ARBA" id="ARBA00007879"/>
    </source>
</evidence>
<evidence type="ECO:0008006" key="5">
    <source>
        <dbReference type="Google" id="ProtNLM"/>
    </source>
</evidence>
<feature type="region of interest" description="Disordered" evidence="2">
    <location>
        <begin position="225"/>
        <end position="247"/>
    </location>
</feature>
<dbReference type="PANTHER" id="PTHR31447">
    <property type="entry name" value="HYDROXYPROLINE-RICH GLYCOPROTEIN FAMILY PROTEIN-RELATED"/>
    <property type="match status" value="1"/>
</dbReference>
<reference evidence="3 4" key="1">
    <citation type="submission" date="2020-08" db="EMBL/GenBank/DDBJ databases">
        <title>Plant Genome Project.</title>
        <authorList>
            <person name="Zhang R.-G."/>
        </authorList>
    </citation>
    <scope>NUCLEOTIDE SEQUENCE [LARGE SCALE GENOMIC DNA]</scope>
    <source>
        <tissue evidence="3">Rhizome</tissue>
    </source>
</reference>
<gene>
    <name evidence="3" type="ORF">ZIOFF_027263</name>
</gene>